<dbReference type="InParanoid" id="C5LY42"/>
<dbReference type="RefSeq" id="XP_002765655.1">
    <property type="nucleotide sequence ID" value="XM_002765609.1"/>
</dbReference>
<proteinExistence type="predicted"/>
<dbReference type="GeneID" id="9040840"/>
<protein>
    <submittedName>
        <fullName evidence="1">Uncharacterized protein</fullName>
    </submittedName>
</protein>
<gene>
    <name evidence="1" type="ORF">Pmar_PMAR013721</name>
</gene>
<dbReference type="EMBL" id="GG686772">
    <property type="protein sequence ID" value="EEQ98372.1"/>
    <property type="molecule type" value="Genomic_DNA"/>
</dbReference>
<evidence type="ECO:0000313" key="1">
    <source>
        <dbReference type="EMBL" id="EEQ98372.1"/>
    </source>
</evidence>
<name>C5LY42_PERM5</name>
<accession>C5LY42</accession>
<dbReference type="Proteomes" id="UP000007800">
    <property type="component" value="Unassembled WGS sequence"/>
</dbReference>
<dbReference type="OrthoDB" id="429959at2759"/>
<organism evidence="2">
    <name type="scientific">Perkinsus marinus (strain ATCC 50983 / TXsc)</name>
    <dbReference type="NCBI Taxonomy" id="423536"/>
    <lineage>
        <taxon>Eukaryota</taxon>
        <taxon>Sar</taxon>
        <taxon>Alveolata</taxon>
        <taxon>Perkinsozoa</taxon>
        <taxon>Perkinsea</taxon>
        <taxon>Perkinsida</taxon>
        <taxon>Perkinsidae</taxon>
        <taxon>Perkinsus</taxon>
    </lineage>
</organism>
<dbReference type="OMA" id="DTDNRII"/>
<dbReference type="AlphaFoldDB" id="C5LY42"/>
<sequence length="222" mass="24038">MPAQVLCNAVDRSLSWLEGHLPVEAAREKFPLVNTGIELADTYGRPLVVKVDSGLDGAVDRGSKLLESIRSNSDAIVALVGRMRDSFSSNKQVVQSKITGLAEDGRGQLTHLQELTVQTATETYKVASARIRSIPRSLNIDVHLVFDTDNRIIGGIVRAKDKLITITTRGLDMTVGEDRRRVVFERGTEAFDIVMGYAKKFVPAVGGSPSPLAESASLAPTH</sequence>
<reference evidence="1 2" key="1">
    <citation type="submission" date="2008-07" db="EMBL/GenBank/DDBJ databases">
        <authorList>
            <person name="El-Sayed N."/>
            <person name="Caler E."/>
            <person name="Inman J."/>
            <person name="Amedeo P."/>
            <person name="Hass B."/>
            <person name="Wortman J."/>
        </authorList>
    </citation>
    <scope>NUCLEOTIDE SEQUENCE [LARGE SCALE GENOMIC DNA]</scope>
    <source>
        <strain evidence="2">ATCC 50983 / TXsc</strain>
    </source>
</reference>
<keyword evidence="2" id="KW-1185">Reference proteome</keyword>
<evidence type="ECO:0000313" key="2">
    <source>
        <dbReference type="Proteomes" id="UP000007800"/>
    </source>
</evidence>